<protein>
    <submittedName>
        <fullName evidence="1">Uncharacterized protein</fullName>
    </submittedName>
</protein>
<dbReference type="AlphaFoldDB" id="I8ALA9"/>
<reference evidence="1 2" key="1">
    <citation type="journal article" date="2012" name="J. Bacteriol.">
        <title>Genome of Bacillus macauensis ZFHKF-1, a Long-Chain-Forming Bacterium.</title>
        <authorList>
            <person name="Cai L."/>
            <person name="Zhang T."/>
        </authorList>
    </citation>
    <scope>NUCLEOTIDE SEQUENCE [LARGE SCALE GENOMIC DNA]</scope>
    <source>
        <strain evidence="1 2">ZFHKF-1</strain>
    </source>
</reference>
<accession>I8ALA9</accession>
<sequence length="146" mass="16385">MNEVSNEYVSGQPYSHAFDDRDVPHPVIVEVRQISRNQLLIAYDQQADLATATRIQNYWIRSNKGVGDIASLNMEDGLSMMNSLRPGMATIEPVRNSRRRFLITFKQPAMRGVTYIVLPCYVGLSGQPQFGGANWGAYSHNTFVGM</sequence>
<evidence type="ECO:0000313" key="2">
    <source>
        <dbReference type="Proteomes" id="UP000004080"/>
    </source>
</evidence>
<dbReference type="Proteomes" id="UP000004080">
    <property type="component" value="Unassembled WGS sequence"/>
</dbReference>
<dbReference type="PATRIC" id="fig|1196324.3.peg.778"/>
<dbReference type="STRING" id="1196324.A374_03839"/>
<proteinExistence type="predicted"/>
<comment type="caution">
    <text evidence="1">The sequence shown here is derived from an EMBL/GenBank/DDBJ whole genome shotgun (WGS) entry which is preliminary data.</text>
</comment>
<gene>
    <name evidence="1" type="ORF">A374_03839</name>
</gene>
<dbReference type="EMBL" id="AKKV01000020">
    <property type="protein sequence ID" value="EIT86672.1"/>
    <property type="molecule type" value="Genomic_DNA"/>
</dbReference>
<dbReference type="eggNOG" id="ENOG50343ND">
    <property type="taxonomic scope" value="Bacteria"/>
</dbReference>
<evidence type="ECO:0000313" key="1">
    <source>
        <dbReference type="EMBL" id="EIT86672.1"/>
    </source>
</evidence>
<name>I8ALA9_9BACL</name>
<organism evidence="1 2">
    <name type="scientific">Fictibacillus macauensis ZFHKF-1</name>
    <dbReference type="NCBI Taxonomy" id="1196324"/>
    <lineage>
        <taxon>Bacteria</taxon>
        <taxon>Bacillati</taxon>
        <taxon>Bacillota</taxon>
        <taxon>Bacilli</taxon>
        <taxon>Bacillales</taxon>
        <taxon>Fictibacillaceae</taxon>
        <taxon>Fictibacillus</taxon>
    </lineage>
</organism>
<keyword evidence="2" id="KW-1185">Reference proteome</keyword>
<dbReference type="OrthoDB" id="2860127at2"/>